<dbReference type="InterPro" id="IPR027417">
    <property type="entry name" value="P-loop_NTPase"/>
</dbReference>
<dbReference type="GO" id="GO:0005524">
    <property type="term" value="F:ATP binding"/>
    <property type="evidence" value="ECO:0007669"/>
    <property type="project" value="InterPro"/>
</dbReference>
<feature type="domain" description="Bacterial type II secretion system protein E" evidence="2">
    <location>
        <begin position="194"/>
        <end position="208"/>
    </location>
</feature>
<dbReference type="CDD" id="cd01131">
    <property type="entry name" value="PilT"/>
    <property type="match status" value="1"/>
</dbReference>
<dbReference type="PROSITE" id="PS00662">
    <property type="entry name" value="T2SP_E"/>
    <property type="match status" value="1"/>
</dbReference>
<dbReference type="InterPro" id="IPR001482">
    <property type="entry name" value="T2SS/T4SS_dom"/>
</dbReference>
<name>A0A0N9M545_9ZZZZ</name>
<dbReference type="SUPFAM" id="SSF52540">
    <property type="entry name" value="P-loop containing nucleoside triphosphate hydrolases"/>
    <property type="match status" value="1"/>
</dbReference>
<dbReference type="Gene3D" id="3.40.50.300">
    <property type="entry name" value="P-loop containing nucleotide triphosphate hydrolases"/>
    <property type="match status" value="1"/>
</dbReference>
<proteinExistence type="inferred from homology"/>
<comment type="similarity">
    <text evidence="1">Belongs to the GSP E family.</text>
</comment>
<dbReference type="Pfam" id="PF00437">
    <property type="entry name" value="T2SSE"/>
    <property type="match status" value="1"/>
</dbReference>
<reference evidence="3" key="1">
    <citation type="journal article" date="2015" name="Nature">
        <title>Intercellular wiring enables electron transfer between methanotrophic archaea and bacteria.</title>
        <authorList>
            <person name="Wegener G."/>
            <person name="Krukenberg V."/>
            <person name="Riedel D."/>
            <person name="Tegetmeyer H.E."/>
            <person name="Boetius A."/>
        </authorList>
    </citation>
    <scope>NUCLEOTIDE SEQUENCE</scope>
</reference>
<dbReference type="EMBL" id="KT795319">
    <property type="protein sequence ID" value="ALG76153.1"/>
    <property type="molecule type" value="Genomic_DNA"/>
</dbReference>
<dbReference type="InterPro" id="IPR006321">
    <property type="entry name" value="PilT/PilU"/>
</dbReference>
<dbReference type="InterPro" id="IPR050921">
    <property type="entry name" value="T4SS_GSP_E_ATPase"/>
</dbReference>
<organism evidence="3">
    <name type="scientific">uncultured prokaryote</name>
    <dbReference type="NCBI Taxonomy" id="198431"/>
    <lineage>
        <taxon>unclassified sequences</taxon>
        <taxon>environmental samples</taxon>
    </lineage>
</organism>
<dbReference type="GO" id="GO:0016887">
    <property type="term" value="F:ATP hydrolysis activity"/>
    <property type="evidence" value="ECO:0007669"/>
    <property type="project" value="InterPro"/>
</dbReference>
<dbReference type="InterPro" id="IPR003593">
    <property type="entry name" value="AAA+_ATPase"/>
</dbReference>
<dbReference type="PANTHER" id="PTHR30486">
    <property type="entry name" value="TWITCHING MOTILITY PROTEIN PILT"/>
    <property type="match status" value="1"/>
</dbReference>
<sequence length="360" mass="40812">MAKIDSFFKLMHENNASDLHLLAGFQPMVRIHGELQKVKYKVLEDSELRGILYEIITEPQIKFFEEKGDLDFAYEVPNLARYRANYFMHKDGIGAAFREIPEQIMTIDELRLPQVLKSFALLPKGFVLVTGPTGSGKSTTLAAIIDYANERRKSRIITIEDPIEFVHQNKNCIISHREVGTHTKSFAAALRSALREDPDIILVGEIRDLETARLAMEAAATGHLVFSTLHTSGATKTVDRLIEMFPTDEQEFIRSLLADVIRGIISQTLFKRIDRPGRIAALEIMVATYAVRNLIRENKTHQLSSLIQTGKKYGMQTLDDAILEFLSKGFIDPEDAYLNAIDKAKFKPFLKRIPKDFTEV</sequence>
<dbReference type="SMART" id="SM00382">
    <property type="entry name" value="AAA"/>
    <property type="match status" value="1"/>
</dbReference>
<evidence type="ECO:0000256" key="1">
    <source>
        <dbReference type="ARBA" id="ARBA00006611"/>
    </source>
</evidence>
<dbReference type="PANTHER" id="PTHR30486:SF6">
    <property type="entry name" value="TYPE IV PILUS RETRACTATION ATPASE PILT"/>
    <property type="match status" value="1"/>
</dbReference>
<protein>
    <submittedName>
        <fullName evidence="3">Twitching motility protein PilT</fullName>
    </submittedName>
</protein>
<evidence type="ECO:0000313" key="3">
    <source>
        <dbReference type="EMBL" id="ALG76153.1"/>
    </source>
</evidence>
<dbReference type="NCBIfam" id="TIGR01420">
    <property type="entry name" value="pilT_fam"/>
    <property type="match status" value="1"/>
</dbReference>
<dbReference type="Gene3D" id="3.30.450.90">
    <property type="match status" value="1"/>
</dbReference>
<accession>A0A0N9M545</accession>
<evidence type="ECO:0000259" key="2">
    <source>
        <dbReference type="PROSITE" id="PS00662"/>
    </source>
</evidence>
<dbReference type="AlphaFoldDB" id="A0A0N9M545"/>